<dbReference type="Pfam" id="PF06160">
    <property type="entry name" value="EzrA"/>
    <property type="match status" value="1"/>
</dbReference>
<keyword evidence="3 8" id="KW-1133">Transmembrane helix</keyword>
<comment type="subcellular location">
    <subcellularLocation>
        <location evidence="8">Cell membrane</location>
        <topology evidence="8">Single-pass membrane protein</topology>
    </subcellularLocation>
    <text evidence="8">Colocalized with FtsZ to the nascent septal site.</text>
</comment>
<comment type="function">
    <text evidence="8">Negative regulator of FtsZ ring formation; modulates the frequency and position of FtsZ ring formation. Inhibits FtsZ ring formation at polar sites. Interacts either with FtsZ or with one of its binding partners to promote depolymerization.</text>
</comment>
<organism evidence="9 10">
    <name type="scientific">Pseudalkalibacillus berkeleyi</name>
    <dbReference type="NCBI Taxonomy" id="1069813"/>
    <lineage>
        <taxon>Bacteria</taxon>
        <taxon>Bacillati</taxon>
        <taxon>Bacillota</taxon>
        <taxon>Bacilli</taxon>
        <taxon>Bacillales</taxon>
        <taxon>Fictibacillaceae</taxon>
        <taxon>Pseudalkalibacillus</taxon>
    </lineage>
</organism>
<dbReference type="Proteomes" id="UP001649381">
    <property type="component" value="Unassembled WGS sequence"/>
</dbReference>
<evidence type="ECO:0000256" key="3">
    <source>
        <dbReference type="ARBA" id="ARBA00022989"/>
    </source>
</evidence>
<evidence type="ECO:0000256" key="1">
    <source>
        <dbReference type="ARBA" id="ARBA00022618"/>
    </source>
</evidence>
<keyword evidence="5 8" id="KW-0472">Membrane</keyword>
<keyword evidence="2 8" id="KW-0812">Transmembrane</keyword>
<comment type="caution">
    <text evidence="9">The sequence shown here is derived from an EMBL/GenBank/DDBJ whole genome shotgun (WGS) entry which is preliminary data.</text>
</comment>
<keyword evidence="7 8" id="KW-0131">Cell cycle</keyword>
<dbReference type="NCBIfam" id="NF003413">
    <property type="entry name" value="PRK04778.1-7"/>
    <property type="match status" value="1"/>
</dbReference>
<evidence type="ECO:0000313" key="9">
    <source>
        <dbReference type="EMBL" id="MCF6138238.1"/>
    </source>
</evidence>
<feature type="coiled-coil region" evidence="8">
    <location>
        <begin position="372"/>
        <end position="427"/>
    </location>
</feature>
<keyword evidence="8" id="KW-1003">Cell membrane</keyword>
<feature type="topological domain" description="Cytoplasmic" evidence="8">
    <location>
        <begin position="18"/>
        <end position="561"/>
    </location>
</feature>
<comment type="similarity">
    <text evidence="8">Belongs to the EzrA family.</text>
</comment>
<dbReference type="RefSeq" id="WP_236334496.1">
    <property type="nucleotide sequence ID" value="NZ_JAKIJS010000001.1"/>
</dbReference>
<proteinExistence type="inferred from homology"/>
<evidence type="ECO:0000256" key="4">
    <source>
        <dbReference type="ARBA" id="ARBA00023054"/>
    </source>
</evidence>
<dbReference type="HAMAP" id="MF_00728">
    <property type="entry name" value="EzrA"/>
    <property type="match status" value="1"/>
</dbReference>
<feature type="topological domain" description="Extracellular" evidence="8">
    <location>
        <begin position="1"/>
        <end position="2"/>
    </location>
</feature>
<evidence type="ECO:0000256" key="5">
    <source>
        <dbReference type="ARBA" id="ARBA00023136"/>
    </source>
</evidence>
<gene>
    <name evidence="8 9" type="primary">ezrA</name>
    <name evidence="9" type="ORF">L2716_10925</name>
</gene>
<keyword evidence="6 8" id="KW-0717">Septation</keyword>
<feature type="coiled-coil region" evidence="8">
    <location>
        <begin position="264"/>
        <end position="326"/>
    </location>
</feature>
<dbReference type="InterPro" id="IPR010379">
    <property type="entry name" value="EzrA"/>
</dbReference>
<evidence type="ECO:0000256" key="7">
    <source>
        <dbReference type="ARBA" id="ARBA00023306"/>
    </source>
</evidence>
<keyword evidence="1 8" id="KW-0132">Cell division</keyword>
<evidence type="ECO:0000256" key="2">
    <source>
        <dbReference type="ARBA" id="ARBA00022692"/>
    </source>
</evidence>
<reference evidence="9 10" key="1">
    <citation type="submission" date="2022-01" db="EMBL/GenBank/DDBJ databases">
        <title>Alkalihalobacillus sp. EGI L200015, a novel bacterium isolated from a salt lake sediment.</title>
        <authorList>
            <person name="Gao L."/>
            <person name="Fang B.-Z."/>
            <person name="Li W.-J."/>
        </authorList>
    </citation>
    <scope>NUCLEOTIDE SEQUENCE [LARGE SCALE GENOMIC DNA]</scope>
    <source>
        <strain evidence="9 10">KCTC 12718</strain>
    </source>
</reference>
<name>A0ABS9GZR3_9BACL</name>
<evidence type="ECO:0000313" key="10">
    <source>
        <dbReference type="Proteomes" id="UP001649381"/>
    </source>
</evidence>
<sequence>MALIILLSVFIGYGTYTRKKIYDQIDHLETQKVNIMNKPLTDEIAKVKALEMIGETEKKFEVWREEWDVIVTQQLPNMEEKLFDAEDAADKYRFKKARGILSDTRKSIFHVEEKVGEISLEINEFVESEELNRQEIGELKNQYKELRKHLLTHYRALGPLVESFEKQLENVSEKFTSYHEETENGNHLSARTYILQLDEDIRKLQYELEVMPELLYQLQSAIPETMKELKEGLQQMKDQGFRIDQLGVEKELEVIDYAYEIVKEKVHDVQIEDAREEINQMNAKIEELYDTLEAEVVAKQEVTIQSETVKQEVAEIGNEIHQLNEETNVVRLSYQIEQENIDLQERLETSFDKLEKRIGTIFHAMDEKHQSYTSVKEMLENVTKQLTELREMTEVYQEKLQNLRKDELEAVEKIQEFRKRLMDAKKEVHRNNLPGLPESFYSSMSDAEIKLQTVTNKLNDKPLQMAEVLHRLIEAEEAIDEVYTRTFDMIDRARLAEHLIQYGNRYRSQYIAVAVKLAEAEQSFRTFHYEEALEHAAEAIQSVEPGKLQEIEESYKPLQKV</sequence>
<accession>A0ABS9GZR3</accession>
<keyword evidence="4 8" id="KW-0175">Coiled coil</keyword>
<dbReference type="EMBL" id="JAKIJS010000001">
    <property type="protein sequence ID" value="MCF6138238.1"/>
    <property type="molecule type" value="Genomic_DNA"/>
</dbReference>
<evidence type="ECO:0000256" key="8">
    <source>
        <dbReference type="HAMAP-Rule" id="MF_00728"/>
    </source>
</evidence>
<protein>
    <recommendedName>
        <fullName evidence="8">Septation ring formation regulator EzrA</fullName>
    </recommendedName>
</protein>
<evidence type="ECO:0000256" key="6">
    <source>
        <dbReference type="ARBA" id="ARBA00023210"/>
    </source>
</evidence>
<keyword evidence="10" id="KW-1185">Reference proteome</keyword>